<organism evidence="1 2">
    <name type="scientific">Pseudoscardovia suis</name>
    <dbReference type="NCBI Taxonomy" id="987063"/>
    <lineage>
        <taxon>Bacteria</taxon>
        <taxon>Bacillati</taxon>
        <taxon>Actinomycetota</taxon>
        <taxon>Actinomycetes</taxon>
        <taxon>Bifidobacteriales</taxon>
        <taxon>Bifidobacteriaceae</taxon>
        <taxon>Pseudoscardovia</taxon>
    </lineage>
</organism>
<reference evidence="1 2" key="1">
    <citation type="journal article" date="2017" name="BMC Genomics">
        <title>Comparative genomic and phylogenomic analyses of the Bifidobacteriaceae family.</title>
        <authorList>
            <person name="Lugli G.A."/>
            <person name="Milani C."/>
            <person name="Turroni F."/>
            <person name="Duranti S."/>
            <person name="Mancabelli L."/>
            <person name="Mangifesta M."/>
            <person name="Ferrario C."/>
            <person name="Modesto M."/>
            <person name="Mattarelli P."/>
            <person name="Jiri K."/>
            <person name="van Sinderen D."/>
            <person name="Ventura M."/>
        </authorList>
    </citation>
    <scope>NUCLEOTIDE SEQUENCE [LARGE SCALE GENOMIC DNA]</scope>
    <source>
        <strain evidence="1 2">DSM 24744</strain>
    </source>
</reference>
<dbReference type="EMBL" id="MWWQ01000005">
    <property type="protein sequence ID" value="OZG52790.1"/>
    <property type="molecule type" value="Genomic_DNA"/>
</dbReference>
<gene>
    <name evidence="1" type="ORF">PSSU_0408</name>
</gene>
<protein>
    <submittedName>
        <fullName evidence="1">Uncharacterized protein</fullName>
    </submittedName>
</protein>
<dbReference type="RefSeq" id="WP_144441846.1">
    <property type="nucleotide sequence ID" value="NZ_MWWQ01000005.1"/>
</dbReference>
<accession>A0A261F0Z4</accession>
<keyword evidence="2" id="KW-1185">Reference proteome</keyword>
<sequence length="75" mass="7896">MTTIQRSDETRMLALTVACLAGTVADIARTTSCIPGNPDTIAALGRAERACLALEEQVRAMDLMSLDDASGKELA</sequence>
<evidence type="ECO:0000313" key="1">
    <source>
        <dbReference type="EMBL" id="OZG52790.1"/>
    </source>
</evidence>
<dbReference type="Proteomes" id="UP000216454">
    <property type="component" value="Unassembled WGS sequence"/>
</dbReference>
<proteinExistence type="predicted"/>
<name>A0A261F0Z4_9BIFI</name>
<dbReference type="AlphaFoldDB" id="A0A261F0Z4"/>
<comment type="caution">
    <text evidence="1">The sequence shown here is derived from an EMBL/GenBank/DDBJ whole genome shotgun (WGS) entry which is preliminary data.</text>
</comment>
<evidence type="ECO:0000313" key="2">
    <source>
        <dbReference type="Proteomes" id="UP000216454"/>
    </source>
</evidence>